<evidence type="ECO:0000313" key="3">
    <source>
        <dbReference type="EMBL" id="QQP92818.1"/>
    </source>
</evidence>
<evidence type="ECO:0000256" key="2">
    <source>
        <dbReference type="RuleBase" id="RU000363"/>
    </source>
</evidence>
<dbReference type="CDD" id="cd05233">
    <property type="entry name" value="SDR_c"/>
    <property type="match status" value="1"/>
</dbReference>
<dbReference type="PANTHER" id="PTHR42879">
    <property type="entry name" value="3-OXOACYL-(ACYL-CARRIER-PROTEIN) REDUCTASE"/>
    <property type="match status" value="1"/>
</dbReference>
<dbReference type="PROSITE" id="PS00061">
    <property type="entry name" value="ADH_SHORT"/>
    <property type="match status" value="1"/>
</dbReference>
<dbReference type="InterPro" id="IPR020904">
    <property type="entry name" value="Sc_DH/Rdtase_CS"/>
</dbReference>
<dbReference type="Proteomes" id="UP000595197">
    <property type="component" value="Plasmid pTT6-1"/>
</dbReference>
<sequence length="247" mass="25877">MSEFAGRVAMVTGAGSGIGEATARLFAAAGARVIVQDIDPERVATTVAAIRRAGGEAVGAAYSVADEDSLRRSVEEVGGVDILVNNAGVPGFNAVIEDIDRAAYERLFEIHVWGTLAATRAVLPGMKAKGYGRIVNIASNRGQVGFERSSHYAAAKAAVIGFAKSWAREFAPHGILVNALAPGVVRSGMTLRYGQEALDEEAQLNLVKRWAEPDEIAGWILFVTGPRGGFMTGQLVCPNGGDPIVGI</sequence>
<dbReference type="Pfam" id="PF00106">
    <property type="entry name" value="adh_short"/>
    <property type="match status" value="1"/>
</dbReference>
<reference evidence="3" key="1">
    <citation type="submission" date="2021-02" db="EMBL/GenBank/DDBJ databases">
        <title>Skermanella TT6 skin isolate.</title>
        <authorList>
            <person name="Lee K."/>
            <person name="Ganzorig M."/>
        </authorList>
    </citation>
    <scope>NUCLEOTIDE SEQUENCE</scope>
    <source>
        <strain evidence="3">TT6</strain>
    </source>
</reference>
<dbReference type="PRINTS" id="PR00081">
    <property type="entry name" value="GDHRDH"/>
</dbReference>
<proteinExistence type="inferred from homology"/>
<dbReference type="InterPro" id="IPR002347">
    <property type="entry name" value="SDR_fam"/>
</dbReference>
<dbReference type="EMBL" id="CP067421">
    <property type="protein sequence ID" value="QQP92818.1"/>
    <property type="molecule type" value="Genomic_DNA"/>
</dbReference>
<dbReference type="RefSeq" id="WP_201082021.1">
    <property type="nucleotide sequence ID" value="NZ_CP067421.1"/>
</dbReference>
<dbReference type="PANTHER" id="PTHR42879:SF2">
    <property type="entry name" value="3-OXOACYL-[ACYL-CARRIER-PROTEIN] REDUCTASE FABG"/>
    <property type="match status" value="1"/>
</dbReference>
<protein>
    <submittedName>
        <fullName evidence="3">SDR family oxidoreductase</fullName>
    </submittedName>
</protein>
<accession>A0ABX7BEJ3</accession>
<keyword evidence="4" id="KW-1185">Reference proteome</keyword>
<dbReference type="SUPFAM" id="SSF51735">
    <property type="entry name" value="NAD(P)-binding Rossmann-fold domains"/>
    <property type="match status" value="1"/>
</dbReference>
<evidence type="ECO:0000256" key="1">
    <source>
        <dbReference type="ARBA" id="ARBA00006484"/>
    </source>
</evidence>
<geneLocation type="plasmid" evidence="3 4">
    <name>pTT6-1</name>
</geneLocation>
<dbReference type="InterPro" id="IPR036291">
    <property type="entry name" value="NAD(P)-bd_dom_sf"/>
</dbReference>
<gene>
    <name evidence="3" type="ORF">IGS68_30725</name>
</gene>
<dbReference type="InterPro" id="IPR050259">
    <property type="entry name" value="SDR"/>
</dbReference>
<comment type="similarity">
    <text evidence="1 2">Belongs to the short-chain dehydrogenases/reductases (SDR) family.</text>
</comment>
<dbReference type="Gene3D" id="3.40.50.720">
    <property type="entry name" value="NAD(P)-binding Rossmann-like Domain"/>
    <property type="match status" value="1"/>
</dbReference>
<evidence type="ECO:0000313" key="4">
    <source>
        <dbReference type="Proteomes" id="UP000595197"/>
    </source>
</evidence>
<name>A0ABX7BEJ3_9PROT</name>
<keyword evidence="3" id="KW-0614">Plasmid</keyword>
<dbReference type="PRINTS" id="PR00080">
    <property type="entry name" value="SDRFAMILY"/>
</dbReference>
<organism evidence="3 4">
    <name type="scientific">Skermanella cutis</name>
    <dbReference type="NCBI Taxonomy" id="2775420"/>
    <lineage>
        <taxon>Bacteria</taxon>
        <taxon>Pseudomonadati</taxon>
        <taxon>Pseudomonadota</taxon>
        <taxon>Alphaproteobacteria</taxon>
        <taxon>Rhodospirillales</taxon>
        <taxon>Azospirillaceae</taxon>
        <taxon>Skermanella</taxon>
    </lineage>
</organism>